<feature type="compositionally biased region" description="Basic and acidic residues" evidence="7">
    <location>
        <begin position="557"/>
        <end position="570"/>
    </location>
</feature>
<dbReference type="InterPro" id="IPR000731">
    <property type="entry name" value="SSD"/>
</dbReference>
<feature type="transmembrane region" description="Helical" evidence="8">
    <location>
        <begin position="888"/>
        <end position="908"/>
    </location>
</feature>
<gene>
    <name evidence="10" type="ORF">TOLI1172_LOCUS4402</name>
</gene>
<dbReference type="PROSITE" id="PS50156">
    <property type="entry name" value="SSD"/>
    <property type="match status" value="1"/>
</dbReference>
<dbReference type="GO" id="GO:0016020">
    <property type="term" value="C:membrane"/>
    <property type="evidence" value="ECO:0007669"/>
    <property type="project" value="UniProtKB-SubCell"/>
</dbReference>
<evidence type="ECO:0000256" key="4">
    <source>
        <dbReference type="ARBA" id="ARBA00023136"/>
    </source>
</evidence>
<feature type="transmembrane region" description="Helical" evidence="8">
    <location>
        <begin position="348"/>
        <end position="365"/>
    </location>
</feature>
<evidence type="ECO:0000256" key="8">
    <source>
        <dbReference type="SAM" id="Phobius"/>
    </source>
</evidence>
<keyword evidence="3 8" id="KW-1133">Transmembrane helix</keyword>
<feature type="transmembrane region" description="Helical" evidence="8">
    <location>
        <begin position="75"/>
        <end position="96"/>
    </location>
</feature>
<keyword evidence="4 8" id="KW-0472">Membrane</keyword>
<feature type="compositionally biased region" description="Low complexity" evidence="7">
    <location>
        <begin position="531"/>
        <end position="544"/>
    </location>
</feature>
<feature type="transmembrane region" description="Helical" evidence="8">
    <location>
        <begin position="479"/>
        <end position="504"/>
    </location>
</feature>
<evidence type="ECO:0000256" key="3">
    <source>
        <dbReference type="ARBA" id="ARBA00022989"/>
    </source>
</evidence>
<dbReference type="GO" id="GO:0022857">
    <property type="term" value="F:transmembrane transporter activity"/>
    <property type="evidence" value="ECO:0007669"/>
    <property type="project" value="TreeGrafter"/>
</dbReference>
<feature type="transmembrane region" description="Helical" evidence="8">
    <location>
        <begin position="914"/>
        <end position="935"/>
    </location>
</feature>
<dbReference type="InterPro" id="IPR004869">
    <property type="entry name" value="MMPL_dom"/>
</dbReference>
<protein>
    <recommendedName>
        <fullName evidence="9">SSD domain-containing protein</fullName>
    </recommendedName>
</protein>
<feature type="transmembrane region" description="Helical" evidence="8">
    <location>
        <begin position="955"/>
        <end position="972"/>
    </location>
</feature>
<evidence type="ECO:0000256" key="1">
    <source>
        <dbReference type="ARBA" id="ARBA00004141"/>
    </source>
</evidence>
<dbReference type="SUPFAM" id="SSF82866">
    <property type="entry name" value="Multidrug efflux transporter AcrB transmembrane domain"/>
    <property type="match status" value="2"/>
</dbReference>
<evidence type="ECO:0000256" key="7">
    <source>
        <dbReference type="SAM" id="MobiDB-lite"/>
    </source>
</evidence>
<organism evidence="10">
    <name type="scientific">Timspurckia oligopyrenoides</name>
    <dbReference type="NCBI Taxonomy" id="708627"/>
    <lineage>
        <taxon>Eukaryota</taxon>
        <taxon>Rhodophyta</taxon>
        <taxon>Bangiophyceae</taxon>
        <taxon>Porphyridiales</taxon>
        <taxon>Porphyridiaceae</taxon>
        <taxon>Timspurckia</taxon>
    </lineage>
</organism>
<feature type="transmembrane region" description="Helical" evidence="8">
    <location>
        <begin position="453"/>
        <end position="473"/>
    </location>
</feature>
<dbReference type="EMBL" id="HBFP01006171">
    <property type="protein sequence ID" value="CAD8820013.1"/>
    <property type="molecule type" value="Transcribed_RNA"/>
</dbReference>
<evidence type="ECO:0000256" key="6">
    <source>
        <dbReference type="ARBA" id="ARBA00038046"/>
    </source>
</evidence>
<evidence type="ECO:0000313" key="10">
    <source>
        <dbReference type="EMBL" id="CAD8820013.1"/>
    </source>
</evidence>
<dbReference type="Gene3D" id="1.20.1640.10">
    <property type="entry name" value="Multidrug efflux transporter AcrB transmembrane domain"/>
    <property type="match status" value="2"/>
</dbReference>
<feature type="compositionally biased region" description="Polar residues" evidence="7">
    <location>
        <begin position="546"/>
        <end position="556"/>
    </location>
</feature>
<evidence type="ECO:0000256" key="2">
    <source>
        <dbReference type="ARBA" id="ARBA00022692"/>
    </source>
</evidence>
<keyword evidence="5" id="KW-0325">Glycoprotein</keyword>
<evidence type="ECO:0000256" key="5">
    <source>
        <dbReference type="ARBA" id="ARBA00023180"/>
    </source>
</evidence>
<dbReference type="Pfam" id="PF03176">
    <property type="entry name" value="MMPL"/>
    <property type="match status" value="1"/>
</dbReference>
<sequence>MSSPEVVSYVPEDGIVLESEVESKQTRGYKFWRRKQNNVKNEEKEEKMDDDLIHERRMTGVNTSPLTYARWCIDYTLWLNLIYISVPILCGLILYFTDSLSLAGQSSNDYLVFSNEVVTRSHSLIAARDQLNDAAEVTERSLVDGSYTVYLMYRAKGSGEFGNMLSPAQMAFVKRVEDELRFKVRNYSNHCWFDQSFVDCSNQVPNCALPESLITNFNLYGILDSEQQYVCGLSNSTGRVSDAAIDAAVESLLTESGNVNPEYAFLLGYDFSADSSQMQYLRSSFLMGTPLDGYQNANDQENEQRSTFEKFVIGVVDWALSQSTSETEVMIFNSVYLNYVFSDLTSKAFAWAIGSVIFVFAVIWFHTTSGYLAVMVMIQILLSFPVTYFIYRFICQITYFSSFHILSVFLILGIGADDCFVFTDTWHQSAVVLGAEASDLERLSFSFRRASKAMFVTSITTAAAFFITAASPIMPISTFGVWAGLLILVQYIWCILMYPCNLIVWHRFWRIRHWNNWLRKPKENDQKDLESPAVVESNSESAESGTRVQNPEQESPTAEKDGVVEDNDRPDISYSDTIDYRPIERFFRVTWNRYVYWTRYVNVAFCLALFGVCVWLSTRLEPLQESEEWIPKSHPSMKGVNWMNDFFLVSGSAETFLTVDVTYGVSGIDRSSRDIYKPEEIGTVIWDTTFSLLPAANQEAVLNVCQTLAADPELVVQQSNAAQCWILDFVDYMSNIKVGTPGLISYETEEQLVADVEEFLNYVNSEGTQPYIRYRDSEQVGIVKDENGTKRFAFFFFRFLTRHRDNSPAVIMNPVIEQWSEAISAFNEENPEGVNKAFSSGGFWWPFTITQVVLVDSCFQGLGLAIGIACIVLLLSTLNVIACFVSTFCIGGIVTSVLGSVYLFGWQLGLIETVAAVIVVGFSVDYVVHLANAYVESKHHTRFKRMRDSLTDMGVSVLFGAITTAGAGAFLFGPDLLFFPKFGALLMTTIAYSALWSLVFFCSIMHVIGPNDNFGNLRPFVLRIWKKMTSCCSKHPKSVDVIETETSSVEELNSST</sequence>
<keyword evidence="2 8" id="KW-0812">Transmembrane</keyword>
<comment type="subcellular location">
    <subcellularLocation>
        <location evidence="1">Membrane</location>
        <topology evidence="1">Multi-pass membrane protein</topology>
    </subcellularLocation>
</comment>
<feature type="transmembrane region" description="Helical" evidence="8">
    <location>
        <begin position="371"/>
        <end position="391"/>
    </location>
</feature>
<feature type="transmembrane region" description="Helical" evidence="8">
    <location>
        <begin position="594"/>
        <end position="617"/>
    </location>
</feature>
<dbReference type="Pfam" id="PF02460">
    <property type="entry name" value="Patched"/>
    <property type="match status" value="1"/>
</dbReference>
<dbReference type="AlphaFoldDB" id="A0A7S0ZFC8"/>
<dbReference type="InterPro" id="IPR052081">
    <property type="entry name" value="Dispatched_Hh_regulator"/>
</dbReference>
<evidence type="ECO:0000259" key="9">
    <source>
        <dbReference type="PROSITE" id="PS50156"/>
    </source>
</evidence>
<proteinExistence type="inferred from homology"/>
<feature type="transmembrane region" description="Helical" evidence="8">
    <location>
        <begin position="984"/>
        <end position="1008"/>
    </location>
</feature>
<feature type="domain" description="SSD" evidence="9">
    <location>
        <begin position="409"/>
        <end position="504"/>
    </location>
</feature>
<dbReference type="InterPro" id="IPR003392">
    <property type="entry name" value="PTHD_SSD"/>
</dbReference>
<dbReference type="PANTHER" id="PTHR45951">
    <property type="entry name" value="PROTEIN DISPATCHED-RELATED"/>
    <property type="match status" value="1"/>
</dbReference>
<name>A0A7S0ZFC8_9RHOD</name>
<reference evidence="10" key="1">
    <citation type="submission" date="2021-01" db="EMBL/GenBank/DDBJ databases">
        <authorList>
            <person name="Corre E."/>
            <person name="Pelletier E."/>
            <person name="Niang G."/>
            <person name="Scheremetjew M."/>
            <person name="Finn R."/>
            <person name="Kale V."/>
            <person name="Holt S."/>
            <person name="Cochrane G."/>
            <person name="Meng A."/>
            <person name="Brown T."/>
            <person name="Cohen L."/>
        </authorList>
    </citation>
    <scope>NUCLEOTIDE SEQUENCE</scope>
    <source>
        <strain evidence="10">CCMP3278</strain>
    </source>
</reference>
<accession>A0A7S0ZFC8</accession>
<feature type="transmembrane region" description="Helical" evidence="8">
    <location>
        <begin position="861"/>
        <end position="881"/>
    </location>
</feature>
<dbReference type="PANTHER" id="PTHR45951:SF7">
    <property type="entry name" value="SSD DOMAIN-CONTAINING PROTEIN"/>
    <property type="match status" value="1"/>
</dbReference>
<feature type="region of interest" description="Disordered" evidence="7">
    <location>
        <begin position="528"/>
        <end position="570"/>
    </location>
</feature>
<comment type="similarity">
    <text evidence="6">Belongs to the dispatched family.</text>
</comment>